<protein>
    <submittedName>
        <fullName evidence="8">Putative vitamin h transporter</fullName>
    </submittedName>
</protein>
<feature type="transmembrane region" description="Helical" evidence="7">
    <location>
        <begin position="391"/>
        <end position="409"/>
    </location>
</feature>
<dbReference type="Proteomes" id="UP000053317">
    <property type="component" value="Unassembled WGS sequence"/>
</dbReference>
<dbReference type="AlphaFoldDB" id="A0A0G2GB54"/>
<dbReference type="GO" id="GO:0022857">
    <property type="term" value="F:transmembrane transporter activity"/>
    <property type="evidence" value="ECO:0007669"/>
    <property type="project" value="InterPro"/>
</dbReference>
<dbReference type="SUPFAM" id="SSF103473">
    <property type="entry name" value="MFS general substrate transporter"/>
    <property type="match status" value="1"/>
</dbReference>
<name>A0A0G2GB54_PHACM</name>
<reference evidence="8 9" key="1">
    <citation type="submission" date="2015-05" db="EMBL/GenBank/DDBJ databases">
        <title>Distinctive expansion of gene families associated with plant cell wall degradation and secondary metabolism in the genomes of grapevine trunk pathogens.</title>
        <authorList>
            <person name="Lawrence D.P."/>
            <person name="Travadon R."/>
            <person name="Rolshausen P.E."/>
            <person name="Baumgartner K."/>
        </authorList>
    </citation>
    <scope>NUCLEOTIDE SEQUENCE [LARGE SCALE GENOMIC DNA]</scope>
    <source>
        <strain evidence="8">UCRPC4</strain>
    </source>
</reference>
<evidence type="ECO:0000256" key="4">
    <source>
        <dbReference type="ARBA" id="ARBA00022989"/>
    </source>
</evidence>
<dbReference type="EMBL" id="LCWF01000092">
    <property type="protein sequence ID" value="KKY20863.1"/>
    <property type="molecule type" value="Genomic_DNA"/>
</dbReference>
<keyword evidence="9" id="KW-1185">Reference proteome</keyword>
<evidence type="ECO:0000313" key="9">
    <source>
        <dbReference type="Proteomes" id="UP000053317"/>
    </source>
</evidence>
<comment type="caution">
    <text evidence="8">The sequence shown here is derived from an EMBL/GenBank/DDBJ whole genome shotgun (WGS) entry which is preliminary data.</text>
</comment>
<feature type="transmembrane region" description="Helical" evidence="7">
    <location>
        <begin position="329"/>
        <end position="351"/>
    </location>
</feature>
<feature type="transmembrane region" description="Helical" evidence="7">
    <location>
        <begin position="453"/>
        <end position="474"/>
    </location>
</feature>
<dbReference type="PANTHER" id="PTHR43791:SF62">
    <property type="entry name" value="MAJOR FACILITATOR SUPERFAMILY (MFS) PROFILE DOMAIN-CONTAINING PROTEIN"/>
    <property type="match status" value="1"/>
</dbReference>
<keyword evidence="3 7" id="KW-0812">Transmembrane</keyword>
<gene>
    <name evidence="8" type="ORF">UCRPC4_g04024</name>
</gene>
<feature type="region of interest" description="Disordered" evidence="6">
    <location>
        <begin position="1"/>
        <end position="37"/>
    </location>
</feature>
<organism evidence="8 9">
    <name type="scientific">Phaeomoniella chlamydospora</name>
    <name type="common">Phaeoacremonium chlamydosporum</name>
    <dbReference type="NCBI Taxonomy" id="158046"/>
    <lineage>
        <taxon>Eukaryota</taxon>
        <taxon>Fungi</taxon>
        <taxon>Dikarya</taxon>
        <taxon>Ascomycota</taxon>
        <taxon>Pezizomycotina</taxon>
        <taxon>Eurotiomycetes</taxon>
        <taxon>Chaetothyriomycetidae</taxon>
        <taxon>Phaeomoniellales</taxon>
        <taxon>Phaeomoniellaceae</taxon>
        <taxon>Phaeomoniella</taxon>
    </lineage>
</organism>
<evidence type="ECO:0000256" key="7">
    <source>
        <dbReference type="SAM" id="Phobius"/>
    </source>
</evidence>
<dbReference type="Pfam" id="PF07690">
    <property type="entry name" value="MFS_1"/>
    <property type="match status" value="1"/>
</dbReference>
<dbReference type="InterPro" id="IPR036259">
    <property type="entry name" value="MFS_trans_sf"/>
</dbReference>
<dbReference type="FunFam" id="1.20.1250.20:FF:000057">
    <property type="entry name" value="MFS general substrate transporter"/>
    <property type="match status" value="1"/>
</dbReference>
<evidence type="ECO:0000256" key="5">
    <source>
        <dbReference type="ARBA" id="ARBA00023136"/>
    </source>
</evidence>
<reference evidence="8 9" key="2">
    <citation type="submission" date="2015-05" db="EMBL/GenBank/DDBJ databases">
        <authorList>
            <person name="Morales-Cruz A."/>
            <person name="Amrine K.C."/>
            <person name="Cantu D."/>
        </authorList>
    </citation>
    <scope>NUCLEOTIDE SEQUENCE [LARGE SCALE GENOMIC DNA]</scope>
    <source>
        <strain evidence="8">UCRPC4</strain>
    </source>
</reference>
<feature type="transmembrane region" description="Helical" evidence="7">
    <location>
        <begin position="132"/>
        <end position="152"/>
    </location>
</feature>
<comment type="subcellular location">
    <subcellularLocation>
        <location evidence="1">Membrane</location>
        <topology evidence="1">Multi-pass membrane protein</topology>
    </subcellularLocation>
</comment>
<feature type="transmembrane region" description="Helical" evidence="7">
    <location>
        <begin position="195"/>
        <end position="215"/>
    </location>
</feature>
<feature type="transmembrane region" description="Helical" evidence="7">
    <location>
        <begin position="227"/>
        <end position="249"/>
    </location>
</feature>
<keyword evidence="5 7" id="KW-0472">Membrane</keyword>
<dbReference type="InterPro" id="IPR011701">
    <property type="entry name" value="MFS"/>
</dbReference>
<evidence type="ECO:0000256" key="2">
    <source>
        <dbReference type="ARBA" id="ARBA00022448"/>
    </source>
</evidence>
<dbReference type="OrthoDB" id="2250022at2759"/>
<feature type="compositionally biased region" description="Basic and acidic residues" evidence="6">
    <location>
        <begin position="1"/>
        <end position="10"/>
    </location>
</feature>
<sequence>MGALEDEKARSLQQVEDVSSLEKRQPADHPGTGDYSGAVAKTDAKEIALVRKLDFRLMPTLWAMYFLNYLDRNAITQAKLDDLEKDLNLKGNQYNTCISILFVGYVYRPGYLYLVMQIPSNMLISSQKVRPSIYMCACMMAWAVTSACTALAKNYTSLVLVRFFLGVTEAPYYPGAIALLSLFYTRKEIAVRLSILYSGNIIATSFSGLIAAAVFATLDGAHGLKGWQWLFIIEGVVTFGVAIIGMVLLPDFPLTTWWLTHEERQLAHERIQRDTVGVETGKGARAGLAQAVRDPRLYLLCFMQNMHLSACSFNNFFPTVIEALGFNRTITLVLTCPPYLVSGGFSILVAVTSGRFNERTWHITACMGMALVGFIMSCATLNIGARYFSCFLFASGAYAVNSFILGWVSATLGQTPEKKTVSLSIVNVIANASYVYTAYLYGENDGPRYLTAMSSNAAFAFMTIASAWALRIWLQWTNKKLKQTKPEETVFYAY</sequence>
<evidence type="ECO:0000313" key="8">
    <source>
        <dbReference type="EMBL" id="KKY20863.1"/>
    </source>
</evidence>
<keyword evidence="2" id="KW-0813">Transport</keyword>
<keyword evidence="4 7" id="KW-1133">Transmembrane helix</keyword>
<evidence type="ECO:0000256" key="3">
    <source>
        <dbReference type="ARBA" id="ARBA00022692"/>
    </source>
</evidence>
<evidence type="ECO:0000256" key="1">
    <source>
        <dbReference type="ARBA" id="ARBA00004141"/>
    </source>
</evidence>
<proteinExistence type="predicted"/>
<dbReference type="PANTHER" id="PTHR43791">
    <property type="entry name" value="PERMEASE-RELATED"/>
    <property type="match status" value="1"/>
</dbReference>
<evidence type="ECO:0000256" key="6">
    <source>
        <dbReference type="SAM" id="MobiDB-lite"/>
    </source>
</evidence>
<dbReference type="Gene3D" id="1.20.1250.20">
    <property type="entry name" value="MFS general substrate transporter like domains"/>
    <property type="match status" value="2"/>
</dbReference>
<dbReference type="FunFam" id="1.20.1250.20:FF:000013">
    <property type="entry name" value="MFS general substrate transporter"/>
    <property type="match status" value="1"/>
</dbReference>
<feature type="transmembrane region" description="Helical" evidence="7">
    <location>
        <begin position="363"/>
        <end position="385"/>
    </location>
</feature>
<feature type="transmembrane region" description="Helical" evidence="7">
    <location>
        <begin position="158"/>
        <end position="183"/>
    </location>
</feature>
<feature type="transmembrane region" description="Helical" evidence="7">
    <location>
        <begin position="421"/>
        <end position="441"/>
    </location>
</feature>
<dbReference type="GO" id="GO:0016020">
    <property type="term" value="C:membrane"/>
    <property type="evidence" value="ECO:0007669"/>
    <property type="project" value="UniProtKB-SubCell"/>
</dbReference>
<accession>A0A0G2GB54</accession>